<dbReference type="STRING" id="180498.A0A067KUR9"/>
<dbReference type="AlphaFoldDB" id="A0A067KUR9"/>
<accession>A0A067KUR9</accession>
<feature type="compositionally biased region" description="Basic residues" evidence="1">
    <location>
        <begin position="1"/>
        <end position="12"/>
    </location>
</feature>
<feature type="compositionally biased region" description="Basic and acidic residues" evidence="1">
    <location>
        <begin position="13"/>
        <end position="23"/>
    </location>
</feature>
<feature type="region of interest" description="Disordered" evidence="1">
    <location>
        <begin position="1"/>
        <end position="23"/>
    </location>
</feature>
<organism evidence="2 3">
    <name type="scientific">Jatropha curcas</name>
    <name type="common">Barbados nut</name>
    <dbReference type="NCBI Taxonomy" id="180498"/>
    <lineage>
        <taxon>Eukaryota</taxon>
        <taxon>Viridiplantae</taxon>
        <taxon>Streptophyta</taxon>
        <taxon>Embryophyta</taxon>
        <taxon>Tracheophyta</taxon>
        <taxon>Spermatophyta</taxon>
        <taxon>Magnoliopsida</taxon>
        <taxon>eudicotyledons</taxon>
        <taxon>Gunneridae</taxon>
        <taxon>Pentapetalae</taxon>
        <taxon>rosids</taxon>
        <taxon>fabids</taxon>
        <taxon>Malpighiales</taxon>
        <taxon>Euphorbiaceae</taxon>
        <taxon>Crotonoideae</taxon>
        <taxon>Jatropheae</taxon>
        <taxon>Jatropha</taxon>
    </lineage>
</organism>
<evidence type="ECO:0000313" key="3">
    <source>
        <dbReference type="Proteomes" id="UP000027138"/>
    </source>
</evidence>
<evidence type="ECO:0000256" key="1">
    <source>
        <dbReference type="SAM" id="MobiDB-lite"/>
    </source>
</evidence>
<gene>
    <name evidence="2" type="ORF">JCGZ_03492</name>
</gene>
<protein>
    <submittedName>
        <fullName evidence="2">Uncharacterized protein</fullName>
    </submittedName>
</protein>
<sequence length="59" mass="6413">MAVMHGRPRKAPKPKDEAASAAKAEKLGALQSQLLSNHLSIKNEHEPAATTWQLKIIAE</sequence>
<dbReference type="EMBL" id="KK914336">
    <property type="protein sequence ID" value="KDP39961.1"/>
    <property type="molecule type" value="Genomic_DNA"/>
</dbReference>
<evidence type="ECO:0000313" key="2">
    <source>
        <dbReference type="EMBL" id="KDP39961.1"/>
    </source>
</evidence>
<dbReference type="Proteomes" id="UP000027138">
    <property type="component" value="Unassembled WGS sequence"/>
</dbReference>
<name>A0A067KUR9_JATCU</name>
<proteinExistence type="predicted"/>
<keyword evidence="3" id="KW-1185">Reference proteome</keyword>
<reference evidence="2 3" key="1">
    <citation type="journal article" date="2014" name="PLoS ONE">
        <title>Global Analysis of Gene Expression Profiles in Physic Nut (Jatropha curcas L.) Seedlings Exposed to Salt Stress.</title>
        <authorList>
            <person name="Zhang L."/>
            <person name="Zhang C."/>
            <person name="Wu P."/>
            <person name="Chen Y."/>
            <person name="Li M."/>
            <person name="Jiang H."/>
            <person name="Wu G."/>
        </authorList>
    </citation>
    <scope>NUCLEOTIDE SEQUENCE [LARGE SCALE GENOMIC DNA]</scope>
    <source>
        <strain evidence="3">cv. GZQX0401</strain>
        <tissue evidence="2">Young leaves</tissue>
    </source>
</reference>